<keyword evidence="4" id="KW-0812">Transmembrane</keyword>
<dbReference type="Pfam" id="PF01494">
    <property type="entry name" value="FAD_binding_3"/>
    <property type="match status" value="1"/>
</dbReference>
<dbReference type="AlphaFoldDB" id="A0A6A6CSL0"/>
<reference evidence="6" key="1">
    <citation type="journal article" date="2020" name="Stud. Mycol.">
        <title>101 Dothideomycetes genomes: a test case for predicting lifestyles and emergence of pathogens.</title>
        <authorList>
            <person name="Haridas S."/>
            <person name="Albert R."/>
            <person name="Binder M."/>
            <person name="Bloem J."/>
            <person name="Labutti K."/>
            <person name="Salamov A."/>
            <person name="Andreopoulos B."/>
            <person name="Baker S."/>
            <person name="Barry K."/>
            <person name="Bills G."/>
            <person name="Bluhm B."/>
            <person name="Cannon C."/>
            <person name="Castanera R."/>
            <person name="Culley D."/>
            <person name="Daum C."/>
            <person name="Ezra D."/>
            <person name="Gonzalez J."/>
            <person name="Henrissat B."/>
            <person name="Kuo A."/>
            <person name="Liang C."/>
            <person name="Lipzen A."/>
            <person name="Lutzoni F."/>
            <person name="Magnuson J."/>
            <person name="Mondo S."/>
            <person name="Nolan M."/>
            <person name="Ohm R."/>
            <person name="Pangilinan J."/>
            <person name="Park H.-J."/>
            <person name="Ramirez L."/>
            <person name="Alfaro M."/>
            <person name="Sun H."/>
            <person name="Tritt A."/>
            <person name="Yoshinaga Y."/>
            <person name="Zwiers L.-H."/>
            <person name="Turgeon B."/>
            <person name="Goodwin S."/>
            <person name="Spatafora J."/>
            <person name="Crous P."/>
            <person name="Grigoriev I."/>
        </authorList>
    </citation>
    <scope>NUCLEOTIDE SEQUENCE</scope>
    <source>
        <strain evidence="6">ATCC 36951</strain>
    </source>
</reference>
<keyword evidence="1" id="KW-0285">Flavoprotein</keyword>
<dbReference type="RefSeq" id="XP_033669345.1">
    <property type="nucleotide sequence ID" value="XM_033816509.1"/>
</dbReference>
<gene>
    <name evidence="6" type="ORF">M409DRAFT_65433</name>
</gene>
<dbReference type="SUPFAM" id="SSF54373">
    <property type="entry name" value="FAD-linked reductases, C-terminal domain"/>
    <property type="match status" value="1"/>
</dbReference>
<dbReference type="Gene3D" id="3.50.50.60">
    <property type="entry name" value="FAD/NAD(P)-binding domain"/>
    <property type="match status" value="1"/>
</dbReference>
<evidence type="ECO:0000313" key="6">
    <source>
        <dbReference type="EMBL" id="KAF2168456.1"/>
    </source>
</evidence>
<dbReference type="GO" id="GO:0071949">
    <property type="term" value="F:FAD binding"/>
    <property type="evidence" value="ECO:0007669"/>
    <property type="project" value="InterPro"/>
</dbReference>
<protein>
    <recommendedName>
        <fullName evidence="5">FAD-binding domain-containing protein</fullName>
    </recommendedName>
</protein>
<keyword evidence="3" id="KW-0560">Oxidoreductase</keyword>
<evidence type="ECO:0000256" key="4">
    <source>
        <dbReference type="SAM" id="Phobius"/>
    </source>
</evidence>
<name>A0A6A6CSL0_ZASCE</name>
<accession>A0A6A6CSL0</accession>
<dbReference type="GeneID" id="54569781"/>
<dbReference type="InterPro" id="IPR036188">
    <property type="entry name" value="FAD/NAD-bd_sf"/>
</dbReference>
<keyword evidence="2" id="KW-0274">FAD</keyword>
<dbReference type="PANTHER" id="PTHR46720">
    <property type="entry name" value="HYDROXYLASE, PUTATIVE (AFU_ORTHOLOGUE AFUA_3G01460)-RELATED"/>
    <property type="match status" value="1"/>
</dbReference>
<dbReference type="PANTHER" id="PTHR46720:SF3">
    <property type="entry name" value="FAD-BINDING DOMAIN-CONTAINING PROTEIN-RELATED"/>
    <property type="match status" value="1"/>
</dbReference>
<dbReference type="GO" id="GO:0044550">
    <property type="term" value="P:secondary metabolite biosynthetic process"/>
    <property type="evidence" value="ECO:0007669"/>
    <property type="project" value="UniProtKB-ARBA"/>
</dbReference>
<evidence type="ECO:0000256" key="2">
    <source>
        <dbReference type="ARBA" id="ARBA00022827"/>
    </source>
</evidence>
<keyword evidence="4" id="KW-1133">Transmembrane helix</keyword>
<keyword evidence="7" id="KW-1185">Reference proteome</keyword>
<sequence length="410" mass="44886">MSSTTSPRPFDVAIVGGGIAGLTLAIGLLKHKVPVTIYESAHHFGEIGAGVYFSPNAARAMNGIDPSITAGFERVATANKNPAMENVWFEFRHGEDNPRGKAGDLFCRMGWNGSQSHGGVHRAKFLDELIKLIPDGVAHFGKRITAIEKVGDKVKLTFKDGSEAAHDSVVGCDGIHSETRKYILGPNDPAVDAVFSGKYCHRGLVPMDEAIAALGEDLATNSQNYVGHHGHLLTFPVEKGKTWDYDKWVVHSDVKDINEDFKNFGAPVQKVISMMRDTDIWALFHHPPARTFYNGHVVMIGDAAHATTPHQGSGAAMAIEDAYVLSSLLANVDDSSKLEATFQAFDTVRRQRGWDLVTTSAEAGSIWELEHPMIGDDFDKFKENATSRMDWIWGEDLEAEVNETKQVSVK</sequence>
<evidence type="ECO:0000313" key="7">
    <source>
        <dbReference type="Proteomes" id="UP000799537"/>
    </source>
</evidence>
<dbReference type="Proteomes" id="UP000799537">
    <property type="component" value="Unassembled WGS sequence"/>
</dbReference>
<dbReference type="FunFam" id="3.50.50.60:FF:000153">
    <property type="entry name" value="Salicylate hydroxylase, putative"/>
    <property type="match status" value="1"/>
</dbReference>
<evidence type="ECO:0000259" key="5">
    <source>
        <dbReference type="Pfam" id="PF01494"/>
    </source>
</evidence>
<feature type="domain" description="FAD-binding" evidence="5">
    <location>
        <begin position="288"/>
        <end position="359"/>
    </location>
</feature>
<dbReference type="OrthoDB" id="417877at2759"/>
<dbReference type="InterPro" id="IPR051104">
    <property type="entry name" value="FAD_monoxygenase"/>
</dbReference>
<dbReference type="InterPro" id="IPR002938">
    <property type="entry name" value="FAD-bd"/>
</dbReference>
<proteinExistence type="predicted"/>
<dbReference type="PRINTS" id="PR00420">
    <property type="entry name" value="RNGMNOXGNASE"/>
</dbReference>
<feature type="transmembrane region" description="Helical" evidence="4">
    <location>
        <begin position="12"/>
        <end position="29"/>
    </location>
</feature>
<dbReference type="EMBL" id="ML993590">
    <property type="protein sequence ID" value="KAF2168456.1"/>
    <property type="molecule type" value="Genomic_DNA"/>
</dbReference>
<evidence type="ECO:0000256" key="1">
    <source>
        <dbReference type="ARBA" id="ARBA00022630"/>
    </source>
</evidence>
<keyword evidence="4" id="KW-0472">Membrane</keyword>
<evidence type="ECO:0000256" key="3">
    <source>
        <dbReference type="ARBA" id="ARBA00023002"/>
    </source>
</evidence>
<dbReference type="Pfam" id="PF13450">
    <property type="entry name" value="NAD_binding_8"/>
    <property type="match status" value="1"/>
</dbReference>
<organism evidence="6 7">
    <name type="scientific">Zasmidium cellare ATCC 36951</name>
    <dbReference type="NCBI Taxonomy" id="1080233"/>
    <lineage>
        <taxon>Eukaryota</taxon>
        <taxon>Fungi</taxon>
        <taxon>Dikarya</taxon>
        <taxon>Ascomycota</taxon>
        <taxon>Pezizomycotina</taxon>
        <taxon>Dothideomycetes</taxon>
        <taxon>Dothideomycetidae</taxon>
        <taxon>Mycosphaerellales</taxon>
        <taxon>Mycosphaerellaceae</taxon>
        <taxon>Zasmidium</taxon>
    </lineage>
</organism>
<dbReference type="SUPFAM" id="SSF51905">
    <property type="entry name" value="FAD/NAD(P)-binding domain"/>
    <property type="match status" value="1"/>
</dbReference>
<dbReference type="GO" id="GO:0016491">
    <property type="term" value="F:oxidoreductase activity"/>
    <property type="evidence" value="ECO:0007669"/>
    <property type="project" value="UniProtKB-KW"/>
</dbReference>